<feature type="compositionally biased region" description="Low complexity" evidence="1">
    <location>
        <begin position="16"/>
        <end position="35"/>
    </location>
</feature>
<reference evidence="2" key="1">
    <citation type="submission" date="2019-08" db="EMBL/GenBank/DDBJ databases">
        <authorList>
            <person name="Kucharzyk K."/>
            <person name="Murdoch R.W."/>
            <person name="Higgins S."/>
            <person name="Loffler F."/>
        </authorList>
    </citation>
    <scope>NUCLEOTIDE SEQUENCE</scope>
</reference>
<evidence type="ECO:0000313" key="2">
    <source>
        <dbReference type="EMBL" id="MPM43114.1"/>
    </source>
</evidence>
<sequence>MPELSADVPPDGALEPPADATVAAAGADGPGADPTASDRADTGVVAGTEEIDEVVLAAAGVMVEPVSPRPAGSRSPDAAATATSRRPCVGMGTRMSGPAPAALFACRVSPRPAVTISPITAIATASRTWRRNSAADNRVVGSASAIRFPLSRPSPGPHTTSGRVRPSA</sequence>
<feature type="region of interest" description="Disordered" evidence="1">
    <location>
        <begin position="1"/>
        <end position="41"/>
    </location>
</feature>
<comment type="caution">
    <text evidence="2">The sequence shown here is derived from an EMBL/GenBank/DDBJ whole genome shotgun (WGS) entry which is preliminary data.</text>
</comment>
<feature type="region of interest" description="Disordered" evidence="1">
    <location>
        <begin position="65"/>
        <end position="93"/>
    </location>
</feature>
<name>A0A644ZZW7_9ZZZZ</name>
<dbReference type="EMBL" id="VSSQ01009981">
    <property type="protein sequence ID" value="MPM43114.1"/>
    <property type="molecule type" value="Genomic_DNA"/>
</dbReference>
<evidence type="ECO:0000256" key="1">
    <source>
        <dbReference type="SAM" id="MobiDB-lite"/>
    </source>
</evidence>
<organism evidence="2">
    <name type="scientific">bioreactor metagenome</name>
    <dbReference type="NCBI Taxonomy" id="1076179"/>
    <lineage>
        <taxon>unclassified sequences</taxon>
        <taxon>metagenomes</taxon>
        <taxon>ecological metagenomes</taxon>
    </lineage>
</organism>
<proteinExistence type="predicted"/>
<protein>
    <submittedName>
        <fullName evidence="2">Uncharacterized protein</fullName>
    </submittedName>
</protein>
<dbReference type="AlphaFoldDB" id="A0A644ZZW7"/>
<gene>
    <name evidence="2" type="ORF">SDC9_89787</name>
</gene>
<accession>A0A644ZZW7</accession>
<feature type="region of interest" description="Disordered" evidence="1">
    <location>
        <begin position="141"/>
        <end position="168"/>
    </location>
</feature>